<dbReference type="EMBL" id="KV749848">
    <property type="protein sequence ID" value="OCL07531.1"/>
    <property type="molecule type" value="Genomic_DNA"/>
</dbReference>
<proteinExistence type="predicted"/>
<name>A0A8E2EZ29_9PEZI</name>
<dbReference type="Proteomes" id="UP000250140">
    <property type="component" value="Unassembled WGS sequence"/>
</dbReference>
<gene>
    <name evidence="2" type="ORF">AOQ84DRAFT_222774</name>
</gene>
<evidence type="ECO:0000256" key="1">
    <source>
        <dbReference type="SAM" id="MobiDB-lite"/>
    </source>
</evidence>
<protein>
    <submittedName>
        <fullName evidence="2">Uncharacterized protein</fullName>
    </submittedName>
</protein>
<dbReference type="AlphaFoldDB" id="A0A8E2EZ29"/>
<accession>A0A8E2EZ29</accession>
<sequence length="339" mass="35556">MAKSARQLGKKEKGQRQGRLTEDDADAACVPALALSGVAGTARRLADGIPCGAESSPGAGLSFPRTQAAGSNGRGVSGARARASSRGRKSIFIMQLRRGVEWNLENGGPVSGSPGGLVQMGMKSCDSAAVTAVTAVKQGGVCHGIVRLAWLSCVPVSALNYAHTGLYCSAHIDTFMGGVRAGWQKKRASRWQPGRLRLVGCTKRAGFTDKKPTIAPIDYSSHAFPCRLAGSVSTSHAFPMPSPCLPMPSHAFLCRLADQSLTCFDGAAYRLHLPSNRATLARRVRSSVVSLLFVYSFTRLLACESAPSVMVDPSVMADPSVMVDPSSAPSPQSPPSSLL</sequence>
<reference evidence="2 3" key="1">
    <citation type="journal article" date="2016" name="Nat. Commun.">
        <title>Ectomycorrhizal ecology is imprinted in the genome of the dominant symbiotic fungus Cenococcum geophilum.</title>
        <authorList>
            <consortium name="DOE Joint Genome Institute"/>
            <person name="Peter M."/>
            <person name="Kohler A."/>
            <person name="Ohm R.A."/>
            <person name="Kuo A."/>
            <person name="Krutzmann J."/>
            <person name="Morin E."/>
            <person name="Arend M."/>
            <person name="Barry K.W."/>
            <person name="Binder M."/>
            <person name="Choi C."/>
            <person name="Clum A."/>
            <person name="Copeland A."/>
            <person name="Grisel N."/>
            <person name="Haridas S."/>
            <person name="Kipfer T."/>
            <person name="LaButti K."/>
            <person name="Lindquist E."/>
            <person name="Lipzen A."/>
            <person name="Maire R."/>
            <person name="Meier B."/>
            <person name="Mihaltcheva S."/>
            <person name="Molinier V."/>
            <person name="Murat C."/>
            <person name="Poggeler S."/>
            <person name="Quandt C.A."/>
            <person name="Sperisen C."/>
            <person name="Tritt A."/>
            <person name="Tisserant E."/>
            <person name="Crous P.W."/>
            <person name="Henrissat B."/>
            <person name="Nehls U."/>
            <person name="Egli S."/>
            <person name="Spatafora J.W."/>
            <person name="Grigoriev I.V."/>
            <person name="Martin F.M."/>
        </authorList>
    </citation>
    <scope>NUCLEOTIDE SEQUENCE [LARGE SCALE GENOMIC DNA]</scope>
    <source>
        <strain evidence="2 3">CBS 207.34</strain>
    </source>
</reference>
<feature type="compositionally biased region" description="Basic and acidic residues" evidence="1">
    <location>
        <begin position="9"/>
        <end position="22"/>
    </location>
</feature>
<evidence type="ECO:0000313" key="3">
    <source>
        <dbReference type="Proteomes" id="UP000250140"/>
    </source>
</evidence>
<feature type="region of interest" description="Disordered" evidence="1">
    <location>
        <begin position="56"/>
        <end position="80"/>
    </location>
</feature>
<organism evidence="2 3">
    <name type="scientific">Glonium stellatum</name>
    <dbReference type="NCBI Taxonomy" id="574774"/>
    <lineage>
        <taxon>Eukaryota</taxon>
        <taxon>Fungi</taxon>
        <taxon>Dikarya</taxon>
        <taxon>Ascomycota</taxon>
        <taxon>Pezizomycotina</taxon>
        <taxon>Dothideomycetes</taxon>
        <taxon>Pleosporomycetidae</taxon>
        <taxon>Gloniales</taxon>
        <taxon>Gloniaceae</taxon>
        <taxon>Glonium</taxon>
    </lineage>
</organism>
<feature type="region of interest" description="Disordered" evidence="1">
    <location>
        <begin position="1"/>
        <end position="22"/>
    </location>
</feature>
<evidence type="ECO:0000313" key="2">
    <source>
        <dbReference type="EMBL" id="OCL07531.1"/>
    </source>
</evidence>
<keyword evidence="3" id="KW-1185">Reference proteome</keyword>